<dbReference type="EMBL" id="JAFIQS010000019">
    <property type="protein sequence ID" value="KAG5162287.1"/>
    <property type="molecule type" value="Genomic_DNA"/>
</dbReference>
<dbReference type="EMBL" id="JAFIQS010000005">
    <property type="protein sequence ID" value="KAG5169769.1"/>
    <property type="molecule type" value="Genomic_DNA"/>
</dbReference>
<keyword evidence="6 8" id="KW-0408">Iron</keyword>
<dbReference type="PRINTS" id="PR00463">
    <property type="entry name" value="EP450I"/>
</dbReference>
<dbReference type="GO" id="GO:0005506">
    <property type="term" value="F:iron ion binding"/>
    <property type="evidence" value="ECO:0007669"/>
    <property type="project" value="InterPro"/>
</dbReference>
<dbReference type="CDD" id="cd11063">
    <property type="entry name" value="CYP52"/>
    <property type="match status" value="1"/>
</dbReference>
<proteinExistence type="inferred from homology"/>
<evidence type="ECO:0000313" key="12">
    <source>
        <dbReference type="EMBL" id="KAG5169769.1"/>
    </source>
</evidence>
<dbReference type="InterPro" id="IPR047146">
    <property type="entry name" value="Cyt_P450_E_CYP52_fungi"/>
</dbReference>
<dbReference type="InterPro" id="IPR001128">
    <property type="entry name" value="Cyt_P450"/>
</dbReference>
<dbReference type="PRINTS" id="PR00385">
    <property type="entry name" value="P450"/>
</dbReference>
<reference evidence="12" key="1">
    <citation type="submission" date="2021-02" db="EMBL/GenBank/DDBJ databases">
        <title>Psilocybe cubensis genome.</title>
        <authorList>
            <person name="Mckernan K.J."/>
            <person name="Crawford S."/>
            <person name="Trippe A."/>
            <person name="Kane L.T."/>
            <person name="Mclaughlin S."/>
        </authorList>
    </citation>
    <scope>NUCLEOTIDE SEQUENCE [LARGE SCALE GENOMIC DNA]</scope>
    <source>
        <strain evidence="12">MGC-MH-2018</strain>
    </source>
</reference>
<keyword evidence="4 8" id="KW-0479">Metal-binding</keyword>
<dbReference type="AlphaFoldDB" id="A0A8H7Y2F6"/>
<keyword evidence="5 9" id="KW-0560">Oxidoreductase</keyword>
<dbReference type="GO" id="GO:0020037">
    <property type="term" value="F:heme binding"/>
    <property type="evidence" value="ECO:0007669"/>
    <property type="project" value="InterPro"/>
</dbReference>
<accession>A0A8H7Y2F6</accession>
<gene>
    <name evidence="12" type="ORF">JR316_006329</name>
    <name evidence="11" type="ORF">JR316_012610</name>
</gene>
<dbReference type="InterPro" id="IPR036396">
    <property type="entry name" value="Cyt_P450_sf"/>
</dbReference>
<evidence type="ECO:0000256" key="8">
    <source>
        <dbReference type="PIRSR" id="PIRSR602401-1"/>
    </source>
</evidence>
<keyword evidence="3 8" id="KW-0349">Heme</keyword>
<feature type="binding site" description="axial binding residue" evidence="8">
    <location>
        <position position="554"/>
    </location>
    <ligand>
        <name>heme</name>
        <dbReference type="ChEBI" id="CHEBI:30413"/>
    </ligand>
    <ligandPart>
        <name>Fe</name>
        <dbReference type="ChEBI" id="CHEBI:18248"/>
    </ligandPart>
</feature>
<dbReference type="PANTHER" id="PTHR24287">
    <property type="entry name" value="P450, PUTATIVE (EUROFUNG)-RELATED"/>
    <property type="match status" value="1"/>
</dbReference>
<evidence type="ECO:0000256" key="3">
    <source>
        <dbReference type="ARBA" id="ARBA00022617"/>
    </source>
</evidence>
<protein>
    <recommendedName>
        <fullName evidence="13">Cytochrome P450 monooxygenase pc-3</fullName>
    </recommendedName>
</protein>
<evidence type="ECO:0000256" key="7">
    <source>
        <dbReference type="ARBA" id="ARBA00023033"/>
    </source>
</evidence>
<evidence type="ECO:0000313" key="11">
    <source>
        <dbReference type="EMBL" id="KAG5162287.1"/>
    </source>
</evidence>
<dbReference type="SUPFAM" id="SSF48264">
    <property type="entry name" value="Cytochrome P450"/>
    <property type="match status" value="1"/>
</dbReference>
<dbReference type="InterPro" id="IPR017972">
    <property type="entry name" value="Cyt_P450_CS"/>
</dbReference>
<comment type="similarity">
    <text evidence="2 9">Belongs to the cytochrome P450 family.</text>
</comment>
<comment type="cofactor">
    <cofactor evidence="1 8">
        <name>heme</name>
        <dbReference type="ChEBI" id="CHEBI:30413"/>
    </cofactor>
</comment>
<dbReference type="Pfam" id="PF00067">
    <property type="entry name" value="p450"/>
    <property type="match status" value="1"/>
</dbReference>
<comment type="caution">
    <text evidence="12">The sequence shown here is derived from an EMBL/GenBank/DDBJ whole genome shotgun (WGS) entry which is preliminary data.</text>
</comment>
<name>A0A8H7Y2F6_PSICU</name>
<organism evidence="12">
    <name type="scientific">Psilocybe cubensis</name>
    <name type="common">Psychedelic mushroom</name>
    <name type="synonym">Stropharia cubensis</name>
    <dbReference type="NCBI Taxonomy" id="181762"/>
    <lineage>
        <taxon>Eukaryota</taxon>
        <taxon>Fungi</taxon>
        <taxon>Dikarya</taxon>
        <taxon>Basidiomycota</taxon>
        <taxon>Agaricomycotina</taxon>
        <taxon>Agaricomycetes</taxon>
        <taxon>Agaricomycetidae</taxon>
        <taxon>Agaricales</taxon>
        <taxon>Agaricineae</taxon>
        <taxon>Strophariaceae</taxon>
        <taxon>Psilocybe</taxon>
    </lineage>
</organism>
<evidence type="ECO:0000256" key="5">
    <source>
        <dbReference type="ARBA" id="ARBA00023002"/>
    </source>
</evidence>
<dbReference type="GO" id="GO:0016705">
    <property type="term" value="F:oxidoreductase activity, acting on paired donors, with incorporation or reduction of molecular oxygen"/>
    <property type="evidence" value="ECO:0007669"/>
    <property type="project" value="InterPro"/>
</dbReference>
<dbReference type="Gene3D" id="1.10.630.10">
    <property type="entry name" value="Cytochrome P450"/>
    <property type="match status" value="1"/>
</dbReference>
<evidence type="ECO:0000256" key="10">
    <source>
        <dbReference type="SAM" id="MobiDB-lite"/>
    </source>
</evidence>
<sequence>MELPPGIIFLTQRAPKITLPPLLTYLAARVLGSDSLYGYQPSWWALGVAMLASLPLAFTAAIVWDEVYIRLDAARKGAVLPPRIGDWTPGNILTLIRQVKSFERGYPGEFLEDICAQVKAGVFNNRIFFENRVCMLLVAEIKTQTYEDIQLVTTEPEHLKAMLGTQFDQFEKGSETRTLVYPLLGTGVFAADGKLLSFLPKLCSDASIISFSGDLWKFHRSMTRPYFTKERISDFENFDRHAEDAISQLKGRLRAGYPVDFQDLVARFTLDSATVFLFGNDVKSLAGVLPYPHYITDIPSTERQTEEHPALRFVNAFAEAQTIMAWRLRYGYMWPLAEFWHDRIKGPMKVVHDFVDPIVAEAIKKKREGHGNVKEKEEETLLENLVNSTEDHITLRDEIMSLLVAGRDTTASGLTFVVYMLAEYPEVLRRLRAEVLEKVGRHRTPTYDDFREMKYMKAVINETMRLYPAVPFNVRASKCATVLPSKPGSQDRPMYVPANTRLPYATFVMHRRTDLWGPDAREFDPDRFLDDRLHKYLIPNPFIFIPFNAGPRICLGQQFAYHEMSFFLVKLLQQFSGISLASDAQPPQSRPPSEWAEDTSYPRKQKEKIRPKSHLTMYIEGGLWVTMEEAKDIDF</sequence>
<keyword evidence="7 9" id="KW-0503">Monooxygenase</keyword>
<dbReference type="PANTHER" id="PTHR24287:SF1">
    <property type="entry name" value="P450, PUTATIVE (EUROFUNG)-RELATED"/>
    <property type="match status" value="1"/>
</dbReference>
<evidence type="ECO:0008006" key="13">
    <source>
        <dbReference type="Google" id="ProtNLM"/>
    </source>
</evidence>
<evidence type="ECO:0000256" key="4">
    <source>
        <dbReference type="ARBA" id="ARBA00022723"/>
    </source>
</evidence>
<evidence type="ECO:0000256" key="9">
    <source>
        <dbReference type="RuleBase" id="RU000461"/>
    </source>
</evidence>
<dbReference type="GO" id="GO:0004497">
    <property type="term" value="F:monooxygenase activity"/>
    <property type="evidence" value="ECO:0007669"/>
    <property type="project" value="UniProtKB-KW"/>
</dbReference>
<evidence type="ECO:0000256" key="1">
    <source>
        <dbReference type="ARBA" id="ARBA00001971"/>
    </source>
</evidence>
<dbReference type="InterPro" id="IPR002401">
    <property type="entry name" value="Cyt_P450_E_grp-I"/>
</dbReference>
<dbReference type="PROSITE" id="PS00086">
    <property type="entry name" value="CYTOCHROME_P450"/>
    <property type="match status" value="1"/>
</dbReference>
<feature type="region of interest" description="Disordered" evidence="10">
    <location>
        <begin position="582"/>
        <end position="609"/>
    </location>
</feature>
<evidence type="ECO:0000256" key="2">
    <source>
        <dbReference type="ARBA" id="ARBA00010617"/>
    </source>
</evidence>
<evidence type="ECO:0000256" key="6">
    <source>
        <dbReference type="ARBA" id="ARBA00023004"/>
    </source>
</evidence>